<accession>A0ABQ5KTN4</accession>
<sequence>MSHLKFESVEISSAVFVNEGDISCIPIPRDDPTVLNNLSFSDISATDETEDRSGKDIDKSSSAQEMMKGERNYEYFTSVSIPFSQSNSMKGAYICLNKDSAPPSYLVFTFSSSKGEKISKRFNFRYRKCSNWFFLPIDLSDVVLCEIKGMGRIKSCFNIHSLVFIREETPEESALRESKELIFEKMWHEALSVESKLVKIGGIKSRPTLSDDSIVMTSSSLVTARDESERKESEGYDQSAKAQKMLKGEMKFGDGIAFSYISIPFLSPSPLKGAYICVNAYFSSPSLLFEFTQSDGKKTSIKYKFAMPEDNYQWEYLSIDLSDVVLCEIKGKGQWDQRNSRVFSIYSLVFTSK</sequence>
<proteinExistence type="predicted"/>
<comment type="caution">
    <text evidence="1">The sequence shown here is derived from an EMBL/GenBank/DDBJ whole genome shotgun (WGS) entry which is preliminary data.</text>
</comment>
<dbReference type="EMBL" id="BQXS01011081">
    <property type="protein sequence ID" value="GKT35837.1"/>
    <property type="molecule type" value="Genomic_DNA"/>
</dbReference>
<organism evidence="1 2">
    <name type="scientific">Aduncisulcus paluster</name>
    <dbReference type="NCBI Taxonomy" id="2918883"/>
    <lineage>
        <taxon>Eukaryota</taxon>
        <taxon>Metamonada</taxon>
        <taxon>Carpediemonas-like organisms</taxon>
        <taxon>Aduncisulcus</taxon>
    </lineage>
</organism>
<gene>
    <name evidence="1" type="ORF">ADUPG1_008911</name>
</gene>
<protein>
    <submittedName>
        <fullName evidence="1">Uncharacterized protein</fullName>
    </submittedName>
</protein>
<keyword evidence="2" id="KW-1185">Reference proteome</keyword>
<reference evidence="1" key="1">
    <citation type="submission" date="2022-03" db="EMBL/GenBank/DDBJ databases">
        <title>Draft genome sequence of Aduncisulcus paluster, a free-living microaerophilic Fornicata.</title>
        <authorList>
            <person name="Yuyama I."/>
            <person name="Kume K."/>
            <person name="Tamura T."/>
            <person name="Inagaki Y."/>
            <person name="Hashimoto T."/>
        </authorList>
    </citation>
    <scope>NUCLEOTIDE SEQUENCE</scope>
    <source>
        <strain evidence="1">NY0171</strain>
    </source>
</reference>
<dbReference type="Proteomes" id="UP001057375">
    <property type="component" value="Unassembled WGS sequence"/>
</dbReference>
<evidence type="ECO:0000313" key="1">
    <source>
        <dbReference type="EMBL" id="GKT35837.1"/>
    </source>
</evidence>
<name>A0ABQ5KTN4_9EUKA</name>
<evidence type="ECO:0000313" key="2">
    <source>
        <dbReference type="Proteomes" id="UP001057375"/>
    </source>
</evidence>